<keyword evidence="1" id="KW-0175">Coiled coil</keyword>
<feature type="region of interest" description="Disordered" evidence="2">
    <location>
        <begin position="617"/>
        <end position="660"/>
    </location>
</feature>
<dbReference type="KEGG" id="vnx:VNE69_04084"/>
<gene>
    <name evidence="4" type="ORF">VNE69_04084</name>
</gene>
<feature type="compositionally biased region" description="Basic and acidic residues" evidence="2">
    <location>
        <begin position="617"/>
        <end position="648"/>
    </location>
</feature>
<keyword evidence="5" id="KW-1185">Reference proteome</keyword>
<protein>
    <submittedName>
        <fullName evidence="4">SP-containing protein</fullName>
    </submittedName>
</protein>
<reference evidence="4" key="1">
    <citation type="journal article" date="2024" name="BMC Genomics">
        <title>Functional annotation of a divergent genome using sequence and structure-based similarity.</title>
        <authorList>
            <person name="Svedberg D."/>
            <person name="Winiger R.R."/>
            <person name="Berg A."/>
            <person name="Sharma H."/>
            <person name="Tellgren-Roth C."/>
            <person name="Debrunner-Vossbrinck B.A."/>
            <person name="Vossbrinck C.R."/>
            <person name="Barandun J."/>
        </authorList>
    </citation>
    <scope>NUCLEOTIDE SEQUENCE</scope>
    <source>
        <strain evidence="4">Illinois isolate</strain>
    </source>
</reference>
<proteinExistence type="predicted"/>
<name>A0AAX4JBL5_9MICR</name>
<feature type="chain" id="PRO_5043915242" evidence="3">
    <location>
        <begin position="17"/>
        <end position="660"/>
    </location>
</feature>
<keyword evidence="3" id="KW-0732">Signal</keyword>
<dbReference type="AlphaFoldDB" id="A0AAX4JBL5"/>
<evidence type="ECO:0000313" key="5">
    <source>
        <dbReference type="Proteomes" id="UP001334084"/>
    </source>
</evidence>
<dbReference type="RefSeq" id="XP_065329401.1">
    <property type="nucleotide sequence ID" value="XM_065473329.1"/>
</dbReference>
<dbReference type="GeneID" id="90541074"/>
<sequence>MLIFVFLSIICSTTLSVDYTSFLVKSITEDDTNKIKTTKNILNYQDSKFFIPLSATDDTFYYPLNSSSQDLYNFDSYETNLSINDINGLFISKLSTDNIIISVRDYNDKKTNEEFFNALKSNSSVTILPASLAAVSDLISSDLNVEKFGILSTQGHSSVFIIYEVLKTKEEVLIKTLVKINLKNFGDVNLDQVIEEYIRGIFKKEEDVCLVPLKKEMKEGDLLLDIYDMCLDIKKKIIYDVETTRAEEPVAVDKNDEKRKKPIEGIIWNFKEIKEEMKKLKQKKLNKEIDSNKENDINKESNKENDINKENDSNKENENEVIDCQDMDKFVEIVNEHCKNHEIFTKYLISSYNQKMFQDFFNFEDLVNVQDSSILKGALKFQKSIYKMKNYNLKSTDKRIIHGKKMIPSKGQELEEEIRIKKECEEIIKKINETEGKYFQYLPETIFDQYKQETKSDNEDINGKKLKTNLNLKDAKDFLTNFKKLERQNQKHEKDILTRPIKLEKLEEIIKKAEINKTEVWWNDFLEKKLVEYSEYLERVREDKEILGDELETKAYTLEGFMSSVKNNHEKKIQEEAEKTKEEQNKEEKKTPSEAEIQESLKKLMNDQKFKKMFEQLKSTQPKDETELILDEPKNETIKDEPKNESIKNESILDEYNRDL</sequence>
<organism evidence="4 5">
    <name type="scientific">Vairimorpha necatrix</name>
    <dbReference type="NCBI Taxonomy" id="6039"/>
    <lineage>
        <taxon>Eukaryota</taxon>
        <taxon>Fungi</taxon>
        <taxon>Fungi incertae sedis</taxon>
        <taxon>Microsporidia</taxon>
        <taxon>Nosematidae</taxon>
        <taxon>Vairimorpha</taxon>
    </lineage>
</organism>
<dbReference type="Proteomes" id="UP001334084">
    <property type="component" value="Chromosome 4"/>
</dbReference>
<evidence type="ECO:0000313" key="4">
    <source>
        <dbReference type="EMBL" id="WUR03256.1"/>
    </source>
</evidence>
<evidence type="ECO:0000256" key="3">
    <source>
        <dbReference type="SAM" id="SignalP"/>
    </source>
</evidence>
<accession>A0AAX4JBL5</accession>
<feature type="region of interest" description="Disordered" evidence="2">
    <location>
        <begin position="577"/>
        <end position="596"/>
    </location>
</feature>
<evidence type="ECO:0000256" key="1">
    <source>
        <dbReference type="SAM" id="Coils"/>
    </source>
</evidence>
<feature type="region of interest" description="Disordered" evidence="2">
    <location>
        <begin position="291"/>
        <end position="318"/>
    </location>
</feature>
<dbReference type="EMBL" id="CP142729">
    <property type="protein sequence ID" value="WUR03256.1"/>
    <property type="molecule type" value="Genomic_DNA"/>
</dbReference>
<feature type="signal peptide" evidence="3">
    <location>
        <begin position="1"/>
        <end position="16"/>
    </location>
</feature>
<evidence type="ECO:0000256" key="2">
    <source>
        <dbReference type="SAM" id="MobiDB-lite"/>
    </source>
</evidence>
<feature type="coiled-coil region" evidence="1">
    <location>
        <begin position="263"/>
        <end position="290"/>
    </location>
</feature>